<dbReference type="Gene3D" id="2.10.70.10">
    <property type="entry name" value="Complement Module, domain 1"/>
    <property type="match status" value="1"/>
</dbReference>
<protein>
    <recommendedName>
        <fullName evidence="6">Sushi domain-containing protein</fullName>
    </recommendedName>
</protein>
<keyword evidence="4" id="KW-0768">Sushi</keyword>
<feature type="domain" description="Sushi" evidence="6">
    <location>
        <begin position="23"/>
        <end position="81"/>
    </location>
</feature>
<evidence type="ECO:0000259" key="6">
    <source>
        <dbReference type="PROSITE" id="PS50923"/>
    </source>
</evidence>
<dbReference type="OrthoDB" id="6153286at2759"/>
<accession>A0A8B6FYJ9</accession>
<dbReference type="AlphaFoldDB" id="A0A8B6FYJ9"/>
<feature type="signal peptide" evidence="5">
    <location>
        <begin position="1"/>
        <end position="20"/>
    </location>
</feature>
<dbReference type="SUPFAM" id="SSF56436">
    <property type="entry name" value="C-type lectin-like"/>
    <property type="match status" value="1"/>
</dbReference>
<keyword evidence="1 5" id="KW-0732">Signal</keyword>
<dbReference type="SMART" id="SM00032">
    <property type="entry name" value="CCP"/>
    <property type="match status" value="1"/>
</dbReference>
<dbReference type="PANTHER" id="PTHR45656">
    <property type="entry name" value="PROTEIN CBR-CLEC-78"/>
    <property type="match status" value="1"/>
</dbReference>
<evidence type="ECO:0000313" key="7">
    <source>
        <dbReference type="EMBL" id="VDI56573.1"/>
    </source>
</evidence>
<evidence type="ECO:0000256" key="4">
    <source>
        <dbReference type="PROSITE-ProRule" id="PRU00302"/>
    </source>
</evidence>
<dbReference type="Pfam" id="PF00084">
    <property type="entry name" value="Sushi"/>
    <property type="match status" value="1"/>
</dbReference>
<dbReference type="InterPro" id="IPR000436">
    <property type="entry name" value="Sushi_SCR_CCP_dom"/>
</dbReference>
<dbReference type="Proteomes" id="UP000596742">
    <property type="component" value="Unassembled WGS sequence"/>
</dbReference>
<dbReference type="InterPro" id="IPR051277">
    <property type="entry name" value="SEZ6_CSMD_C4BPB_Regulators"/>
</dbReference>
<dbReference type="PANTHER" id="PTHR45656:SF4">
    <property type="entry name" value="PROTEIN CBR-CLEC-78"/>
    <property type="match status" value="1"/>
</dbReference>
<dbReference type="InterPro" id="IPR016186">
    <property type="entry name" value="C-type_lectin-like/link_sf"/>
</dbReference>
<evidence type="ECO:0000256" key="1">
    <source>
        <dbReference type="ARBA" id="ARBA00022729"/>
    </source>
</evidence>
<dbReference type="CDD" id="cd00033">
    <property type="entry name" value="CCP"/>
    <property type="match status" value="1"/>
</dbReference>
<evidence type="ECO:0000256" key="3">
    <source>
        <dbReference type="ARBA" id="ARBA00023157"/>
    </source>
</evidence>
<dbReference type="Gene3D" id="3.10.100.10">
    <property type="entry name" value="Mannose-Binding Protein A, subunit A"/>
    <property type="match status" value="1"/>
</dbReference>
<organism evidence="7 8">
    <name type="scientific">Mytilus galloprovincialis</name>
    <name type="common">Mediterranean mussel</name>
    <dbReference type="NCBI Taxonomy" id="29158"/>
    <lineage>
        <taxon>Eukaryota</taxon>
        <taxon>Metazoa</taxon>
        <taxon>Spiralia</taxon>
        <taxon>Lophotrochozoa</taxon>
        <taxon>Mollusca</taxon>
        <taxon>Bivalvia</taxon>
        <taxon>Autobranchia</taxon>
        <taxon>Pteriomorphia</taxon>
        <taxon>Mytilida</taxon>
        <taxon>Mytiloidea</taxon>
        <taxon>Mytilidae</taxon>
        <taxon>Mytilinae</taxon>
        <taxon>Mytilus</taxon>
    </lineage>
</organism>
<name>A0A8B6FYJ9_MYTGA</name>
<comment type="caution">
    <text evidence="7">The sequence shown here is derived from an EMBL/GenBank/DDBJ whole genome shotgun (WGS) entry which is preliminary data.</text>
</comment>
<dbReference type="InterPro" id="IPR016187">
    <property type="entry name" value="CTDL_fold"/>
</dbReference>
<comment type="caution">
    <text evidence="4">Lacks conserved residue(s) required for the propagation of feature annotation.</text>
</comment>
<reference evidence="7" key="1">
    <citation type="submission" date="2018-11" db="EMBL/GenBank/DDBJ databases">
        <authorList>
            <person name="Alioto T."/>
            <person name="Alioto T."/>
        </authorList>
    </citation>
    <scope>NUCLEOTIDE SEQUENCE</scope>
</reference>
<dbReference type="InterPro" id="IPR035976">
    <property type="entry name" value="Sushi/SCR/CCP_sf"/>
</dbReference>
<sequence>MFNCWYVIVIALSIYHEVNAEEIQCEDIPTNRFANGTVIVAERNVGSTAKFTCDAGLFLVGRENITCTTSGWDGNIPQCAKILCPETVAFFRGSKYIFKCNQATWSNSEANCNVLGGHLTSVETGDENAFLVDVVALMQKHIPQIFYEKLLKIENVTRMRKSRTLKRLTEIILS</sequence>
<keyword evidence="2" id="KW-0677">Repeat</keyword>
<evidence type="ECO:0000256" key="2">
    <source>
        <dbReference type="ARBA" id="ARBA00022737"/>
    </source>
</evidence>
<dbReference type="SUPFAM" id="SSF57535">
    <property type="entry name" value="Complement control module/SCR domain"/>
    <property type="match status" value="1"/>
</dbReference>
<feature type="chain" id="PRO_5032650043" description="Sushi domain-containing protein" evidence="5">
    <location>
        <begin position="21"/>
        <end position="174"/>
    </location>
</feature>
<dbReference type="PROSITE" id="PS50923">
    <property type="entry name" value="SUSHI"/>
    <property type="match status" value="1"/>
</dbReference>
<evidence type="ECO:0000256" key="5">
    <source>
        <dbReference type="SAM" id="SignalP"/>
    </source>
</evidence>
<proteinExistence type="predicted"/>
<gene>
    <name evidence="7" type="ORF">MGAL_10B014126</name>
</gene>
<evidence type="ECO:0000313" key="8">
    <source>
        <dbReference type="Proteomes" id="UP000596742"/>
    </source>
</evidence>
<dbReference type="EMBL" id="UYJE01007634">
    <property type="protein sequence ID" value="VDI56573.1"/>
    <property type="molecule type" value="Genomic_DNA"/>
</dbReference>
<keyword evidence="3" id="KW-1015">Disulfide bond</keyword>
<keyword evidence="8" id="KW-1185">Reference proteome</keyword>